<keyword evidence="2" id="KW-1185">Reference proteome</keyword>
<dbReference type="Proteomes" id="UP000775872">
    <property type="component" value="Unassembled WGS sequence"/>
</dbReference>
<dbReference type="AlphaFoldDB" id="A0A9N9Z1W3"/>
<reference evidence="2" key="1">
    <citation type="submission" date="2019-06" db="EMBL/GenBank/DDBJ databases">
        <authorList>
            <person name="Broberg M."/>
        </authorList>
    </citation>
    <scope>NUCLEOTIDE SEQUENCE [LARGE SCALE GENOMIC DNA]</scope>
</reference>
<dbReference type="EMBL" id="CABFOC020000031">
    <property type="protein sequence ID" value="CAH0047546.1"/>
    <property type="molecule type" value="Genomic_DNA"/>
</dbReference>
<proteinExistence type="predicted"/>
<accession>A0A9N9Z1W3</accession>
<name>A0A9N9Z1W3_9HYPO</name>
<protein>
    <submittedName>
        <fullName evidence="1">Uncharacterized protein</fullName>
    </submittedName>
</protein>
<gene>
    <name evidence="1" type="ORF">CSOL1703_00013557</name>
</gene>
<sequence>MARQPSERGVRVDIGSCWGFGICSSTSADVSLRSITDAVLADAIRNAGARLGNPTGCED</sequence>
<evidence type="ECO:0000313" key="2">
    <source>
        <dbReference type="Proteomes" id="UP000775872"/>
    </source>
</evidence>
<comment type="caution">
    <text evidence="1">The sequence shown here is derived from an EMBL/GenBank/DDBJ whole genome shotgun (WGS) entry which is preliminary data.</text>
</comment>
<organism evidence="1 2">
    <name type="scientific">Clonostachys solani</name>
    <dbReference type="NCBI Taxonomy" id="160281"/>
    <lineage>
        <taxon>Eukaryota</taxon>
        <taxon>Fungi</taxon>
        <taxon>Dikarya</taxon>
        <taxon>Ascomycota</taxon>
        <taxon>Pezizomycotina</taxon>
        <taxon>Sordariomycetes</taxon>
        <taxon>Hypocreomycetidae</taxon>
        <taxon>Hypocreales</taxon>
        <taxon>Bionectriaceae</taxon>
        <taxon>Clonostachys</taxon>
    </lineage>
</organism>
<reference evidence="1 2" key="2">
    <citation type="submission" date="2021-10" db="EMBL/GenBank/DDBJ databases">
        <authorList>
            <person name="Piombo E."/>
        </authorList>
    </citation>
    <scope>NUCLEOTIDE SEQUENCE [LARGE SCALE GENOMIC DNA]</scope>
</reference>
<evidence type="ECO:0000313" key="1">
    <source>
        <dbReference type="EMBL" id="CAH0047546.1"/>
    </source>
</evidence>
<dbReference type="OrthoDB" id="10487144at2759"/>